<dbReference type="AlphaFoldDB" id="B9XER4"/>
<organism evidence="6 7">
    <name type="scientific">Pedosphaera parvula (strain Ellin514)</name>
    <dbReference type="NCBI Taxonomy" id="320771"/>
    <lineage>
        <taxon>Bacteria</taxon>
        <taxon>Pseudomonadati</taxon>
        <taxon>Verrucomicrobiota</taxon>
        <taxon>Pedosphaerae</taxon>
        <taxon>Pedosphaerales</taxon>
        <taxon>Pedosphaeraceae</taxon>
        <taxon>Pedosphaera</taxon>
    </lineage>
</organism>
<dbReference type="Proteomes" id="UP000003688">
    <property type="component" value="Unassembled WGS sequence"/>
</dbReference>
<feature type="region of interest" description="Disordered" evidence="3">
    <location>
        <begin position="258"/>
        <end position="280"/>
    </location>
</feature>
<comment type="caution">
    <text evidence="6">The sequence shown here is derived from an EMBL/GenBank/DDBJ whole genome shotgun (WGS) entry which is preliminary data.</text>
</comment>
<dbReference type="PANTHER" id="PTHR30329:SF21">
    <property type="entry name" value="LIPOPROTEIN YIAD-RELATED"/>
    <property type="match status" value="1"/>
</dbReference>
<protein>
    <submittedName>
        <fullName evidence="6">OmpA/MotB domain protein</fullName>
    </submittedName>
</protein>
<evidence type="ECO:0000256" key="2">
    <source>
        <dbReference type="SAM" id="Coils"/>
    </source>
</evidence>
<evidence type="ECO:0000313" key="7">
    <source>
        <dbReference type="Proteomes" id="UP000003688"/>
    </source>
</evidence>
<dbReference type="InterPro" id="IPR050330">
    <property type="entry name" value="Bact_OuterMem_StrucFunc"/>
</dbReference>
<dbReference type="Pfam" id="PF00691">
    <property type="entry name" value="OmpA"/>
    <property type="match status" value="1"/>
</dbReference>
<evidence type="ECO:0000256" key="1">
    <source>
        <dbReference type="PROSITE-ProRule" id="PRU00473"/>
    </source>
</evidence>
<evidence type="ECO:0000313" key="6">
    <source>
        <dbReference type="EMBL" id="EEF61778.1"/>
    </source>
</evidence>
<evidence type="ECO:0000256" key="4">
    <source>
        <dbReference type="SAM" id="Phobius"/>
    </source>
</evidence>
<dbReference type="Gene3D" id="3.30.1330.60">
    <property type="entry name" value="OmpA-like domain"/>
    <property type="match status" value="1"/>
</dbReference>
<keyword evidence="7" id="KW-1185">Reference proteome</keyword>
<accession>B9XER4</accession>
<evidence type="ECO:0000256" key="3">
    <source>
        <dbReference type="SAM" id="MobiDB-lite"/>
    </source>
</evidence>
<dbReference type="PANTHER" id="PTHR30329">
    <property type="entry name" value="STATOR ELEMENT OF FLAGELLAR MOTOR COMPLEX"/>
    <property type="match status" value="1"/>
</dbReference>
<reference evidence="6 7" key="1">
    <citation type="journal article" date="2011" name="J. Bacteriol.">
        <title>Genome sequence of 'Pedosphaera parvula' Ellin514, an aerobic Verrucomicrobial isolate from pasture soil.</title>
        <authorList>
            <person name="Kant R."/>
            <person name="van Passel M.W."/>
            <person name="Sangwan P."/>
            <person name="Palva A."/>
            <person name="Lucas S."/>
            <person name="Copeland A."/>
            <person name="Lapidus A."/>
            <person name="Glavina Del Rio T."/>
            <person name="Dalin E."/>
            <person name="Tice H."/>
            <person name="Bruce D."/>
            <person name="Goodwin L."/>
            <person name="Pitluck S."/>
            <person name="Chertkov O."/>
            <person name="Larimer F.W."/>
            <person name="Land M.L."/>
            <person name="Hauser L."/>
            <person name="Brettin T.S."/>
            <person name="Detter J.C."/>
            <person name="Han S."/>
            <person name="de Vos W.M."/>
            <person name="Janssen P.H."/>
            <person name="Smidt H."/>
        </authorList>
    </citation>
    <scope>NUCLEOTIDE SEQUENCE [LARGE SCALE GENOMIC DNA]</scope>
    <source>
        <strain evidence="6 7">Ellin514</strain>
    </source>
</reference>
<keyword evidence="4" id="KW-1133">Transmembrane helix</keyword>
<dbReference type="GO" id="GO:0016020">
    <property type="term" value="C:membrane"/>
    <property type="evidence" value="ECO:0007669"/>
    <property type="project" value="UniProtKB-UniRule"/>
</dbReference>
<dbReference type="InterPro" id="IPR006665">
    <property type="entry name" value="OmpA-like"/>
</dbReference>
<keyword evidence="4" id="KW-0812">Transmembrane</keyword>
<dbReference type="PROSITE" id="PS51123">
    <property type="entry name" value="OMPA_2"/>
    <property type="match status" value="1"/>
</dbReference>
<dbReference type="STRING" id="320771.Cflav_PD4818"/>
<evidence type="ECO:0000259" key="5">
    <source>
        <dbReference type="PROSITE" id="PS51123"/>
    </source>
</evidence>
<keyword evidence="2" id="KW-0175">Coiled coil</keyword>
<dbReference type="SUPFAM" id="SSF103088">
    <property type="entry name" value="OmpA-like"/>
    <property type="match status" value="1"/>
</dbReference>
<sequence length="280" mass="30085">MNMSENRQPFTEYVTKANRGPGNARAAWITAGILGVLLIGALLFWATTEGQLRGLEPLPAKLQEAKGNLAKALAENQKNQEQISELQAQVADLQKEKEKVGQTAKGLEDEMRSDLESRDVTISNLKGKLTVNILDRVMFDSGEAAVKPDGESVLRKIATILAGHPELKIQVIGHTDNVPIRNRFASNWELSAARAIAAVHFITEKAGVDPRRVGAAGYGEYRPIADNSTAEGRARNRRIAITILPDELAVADAVPAVKPDVASDSKPKPAAPEASGSSVK</sequence>
<name>B9XER4_PEDPL</name>
<proteinExistence type="predicted"/>
<dbReference type="InterPro" id="IPR036737">
    <property type="entry name" value="OmpA-like_sf"/>
</dbReference>
<gene>
    <name evidence="6" type="ORF">Cflav_PD4818</name>
</gene>
<dbReference type="EMBL" id="ABOX02000008">
    <property type="protein sequence ID" value="EEF61778.1"/>
    <property type="molecule type" value="Genomic_DNA"/>
</dbReference>
<keyword evidence="1 4" id="KW-0472">Membrane</keyword>
<feature type="coiled-coil region" evidence="2">
    <location>
        <begin position="62"/>
        <end position="110"/>
    </location>
</feature>
<feature type="domain" description="OmpA-like" evidence="5">
    <location>
        <begin position="126"/>
        <end position="247"/>
    </location>
</feature>
<feature type="transmembrane region" description="Helical" evidence="4">
    <location>
        <begin position="26"/>
        <end position="46"/>
    </location>
</feature>
<dbReference type="CDD" id="cd07185">
    <property type="entry name" value="OmpA_C-like"/>
    <property type="match status" value="1"/>
</dbReference>